<dbReference type="PROSITE" id="PS51257">
    <property type="entry name" value="PROKAR_LIPOPROTEIN"/>
    <property type="match status" value="1"/>
</dbReference>
<evidence type="ECO:0000256" key="1">
    <source>
        <dbReference type="SAM" id="MobiDB-lite"/>
    </source>
</evidence>
<feature type="signal peptide" evidence="2">
    <location>
        <begin position="1"/>
        <end position="24"/>
    </location>
</feature>
<feature type="compositionally biased region" description="Low complexity" evidence="1">
    <location>
        <begin position="303"/>
        <end position="315"/>
    </location>
</feature>
<reference evidence="3 4" key="1">
    <citation type="submission" date="2019-03" db="EMBL/GenBank/DDBJ databases">
        <title>Arenimonas daejeonensis sp. nov., isolated from compost.</title>
        <authorList>
            <person name="Jeon C.O."/>
        </authorList>
    </citation>
    <scope>NUCLEOTIDE SEQUENCE [LARGE SCALE GENOMIC DNA]</scope>
    <source>
        <strain evidence="3 4">R29</strain>
    </source>
</reference>
<keyword evidence="4" id="KW-1185">Reference proteome</keyword>
<evidence type="ECO:0000256" key="2">
    <source>
        <dbReference type="SAM" id="SignalP"/>
    </source>
</evidence>
<dbReference type="Proteomes" id="UP000305760">
    <property type="component" value="Unassembled WGS sequence"/>
</dbReference>
<comment type="caution">
    <text evidence="3">The sequence shown here is derived from an EMBL/GenBank/DDBJ whole genome shotgun (WGS) entry which is preliminary data.</text>
</comment>
<proteinExistence type="predicted"/>
<evidence type="ECO:0000313" key="4">
    <source>
        <dbReference type="Proteomes" id="UP000305760"/>
    </source>
</evidence>
<feature type="chain" id="PRO_5022857580" evidence="2">
    <location>
        <begin position="25"/>
        <end position="315"/>
    </location>
</feature>
<dbReference type="AlphaFoldDB" id="A0A5C4RNB1"/>
<dbReference type="OrthoDB" id="6194714at2"/>
<protein>
    <submittedName>
        <fullName evidence="3">Uncharacterized protein</fullName>
    </submittedName>
</protein>
<sequence length="315" mass="33553">MTSRKPAWALLALLSLLFALGACRREPADAAKAPGDPVAAVQGLVGALRDNDLVRYSRLSLPPDLHARSAELWQRRQAEAEPPSAEDAQEYADMMARLTAPDAETALMRDLEPKLVKLESEISGQWPLMQATASIFLNAAIQANTELSDAEKAHGSEVVAGLMAWAQPALFTDRERARQAVAALSRTARKLDLPTLDQARALPLLPALEKGGIALAGIKDVGRAYGLDMDKSLDGVKAELVSSEGDTARVKVSYPLLDKTISFDMEMLRRDGAWYSAEAVRQAEAELAEADATPDAAPDDRAPAAGTADTAASAG</sequence>
<accession>A0A5C4RNB1</accession>
<keyword evidence="2" id="KW-0732">Signal</keyword>
<dbReference type="EMBL" id="SMDR01000005">
    <property type="protein sequence ID" value="TNJ32743.1"/>
    <property type="molecule type" value="Genomic_DNA"/>
</dbReference>
<organism evidence="3 4">
    <name type="scientific">Arenimonas terrae</name>
    <dbReference type="NCBI Taxonomy" id="2546226"/>
    <lineage>
        <taxon>Bacteria</taxon>
        <taxon>Pseudomonadati</taxon>
        <taxon>Pseudomonadota</taxon>
        <taxon>Gammaproteobacteria</taxon>
        <taxon>Lysobacterales</taxon>
        <taxon>Lysobacteraceae</taxon>
        <taxon>Arenimonas</taxon>
    </lineage>
</organism>
<gene>
    <name evidence="3" type="ORF">E1B00_15220</name>
</gene>
<name>A0A5C4RNB1_9GAMM</name>
<evidence type="ECO:0000313" key="3">
    <source>
        <dbReference type="EMBL" id="TNJ32743.1"/>
    </source>
</evidence>
<feature type="region of interest" description="Disordered" evidence="1">
    <location>
        <begin position="285"/>
        <end position="315"/>
    </location>
</feature>